<sequence>MSGKFQKASHLRCLAIAIDLEKELNLSFLNEALKDWIESNLDQIRPCENRPKLVFQIFQGNYDEYEMMNIYLTELLDVIVENKKIWSVSVTIIVPIEVLSDNGLLLF</sequence>
<comment type="caution">
    <text evidence="1">The sequence shown here is derived from an EMBL/GenBank/DDBJ whole genome shotgun (WGS) entry which is preliminary data.</text>
</comment>
<name>A0ACB5THD7_AMBMO</name>
<reference evidence="1" key="1">
    <citation type="submission" date="2023-04" db="EMBL/GenBank/DDBJ databases">
        <title>Ambrosiozyma monospora NBRC 10751.</title>
        <authorList>
            <person name="Ichikawa N."/>
            <person name="Sato H."/>
            <person name="Tonouchi N."/>
        </authorList>
    </citation>
    <scope>NUCLEOTIDE SEQUENCE</scope>
    <source>
        <strain evidence="1">NBRC 10751</strain>
    </source>
</reference>
<protein>
    <submittedName>
        <fullName evidence="1">Unnamed protein product</fullName>
    </submittedName>
</protein>
<gene>
    <name evidence="1" type="ORF">Amon02_000840600</name>
</gene>
<accession>A0ACB5THD7</accession>
<organism evidence="1 2">
    <name type="scientific">Ambrosiozyma monospora</name>
    <name type="common">Yeast</name>
    <name type="synonym">Endomycopsis monosporus</name>
    <dbReference type="NCBI Taxonomy" id="43982"/>
    <lineage>
        <taxon>Eukaryota</taxon>
        <taxon>Fungi</taxon>
        <taxon>Dikarya</taxon>
        <taxon>Ascomycota</taxon>
        <taxon>Saccharomycotina</taxon>
        <taxon>Pichiomycetes</taxon>
        <taxon>Pichiales</taxon>
        <taxon>Pichiaceae</taxon>
        <taxon>Ambrosiozyma</taxon>
    </lineage>
</organism>
<evidence type="ECO:0000313" key="1">
    <source>
        <dbReference type="EMBL" id="GME88697.1"/>
    </source>
</evidence>
<keyword evidence="2" id="KW-1185">Reference proteome</keyword>
<evidence type="ECO:0000313" key="2">
    <source>
        <dbReference type="Proteomes" id="UP001165064"/>
    </source>
</evidence>
<dbReference type="Proteomes" id="UP001165064">
    <property type="component" value="Unassembled WGS sequence"/>
</dbReference>
<proteinExistence type="predicted"/>
<dbReference type="EMBL" id="BSXS01007403">
    <property type="protein sequence ID" value="GME88697.1"/>
    <property type="molecule type" value="Genomic_DNA"/>
</dbReference>